<evidence type="ECO:0000313" key="1">
    <source>
        <dbReference type="EMBL" id="RNA26955.1"/>
    </source>
</evidence>
<organism evidence="1 2">
    <name type="scientific">Brachionus plicatilis</name>
    <name type="common">Marine rotifer</name>
    <name type="synonym">Brachionus muelleri</name>
    <dbReference type="NCBI Taxonomy" id="10195"/>
    <lineage>
        <taxon>Eukaryota</taxon>
        <taxon>Metazoa</taxon>
        <taxon>Spiralia</taxon>
        <taxon>Gnathifera</taxon>
        <taxon>Rotifera</taxon>
        <taxon>Eurotatoria</taxon>
        <taxon>Monogononta</taxon>
        <taxon>Pseudotrocha</taxon>
        <taxon>Ploima</taxon>
        <taxon>Brachionidae</taxon>
        <taxon>Brachionus</taxon>
    </lineage>
</organism>
<gene>
    <name evidence="1" type="ORF">BpHYR1_017103</name>
</gene>
<sequence length="78" mass="8853">MTCSHTECSHLRMFTLEGFWPMPLGTVGLRSAQRPTLEDALWMCITSKTSLGLSISDDLMIAQARKFGEEIYVTLWEL</sequence>
<dbReference type="Proteomes" id="UP000276133">
    <property type="component" value="Unassembled WGS sequence"/>
</dbReference>
<protein>
    <submittedName>
        <fullName evidence="1">Uncharacterized protein</fullName>
    </submittedName>
</protein>
<dbReference type="AlphaFoldDB" id="A0A3M7RUE1"/>
<dbReference type="EMBL" id="REGN01002631">
    <property type="protein sequence ID" value="RNA26955.1"/>
    <property type="molecule type" value="Genomic_DNA"/>
</dbReference>
<comment type="caution">
    <text evidence="1">The sequence shown here is derived from an EMBL/GenBank/DDBJ whole genome shotgun (WGS) entry which is preliminary data.</text>
</comment>
<reference evidence="1 2" key="1">
    <citation type="journal article" date="2018" name="Sci. Rep.">
        <title>Genomic signatures of local adaptation to the degree of environmental predictability in rotifers.</title>
        <authorList>
            <person name="Franch-Gras L."/>
            <person name="Hahn C."/>
            <person name="Garcia-Roger E.M."/>
            <person name="Carmona M.J."/>
            <person name="Serra M."/>
            <person name="Gomez A."/>
        </authorList>
    </citation>
    <scope>NUCLEOTIDE SEQUENCE [LARGE SCALE GENOMIC DNA]</scope>
    <source>
        <strain evidence="1">HYR1</strain>
    </source>
</reference>
<proteinExistence type="predicted"/>
<name>A0A3M7RUE1_BRAPC</name>
<accession>A0A3M7RUE1</accession>
<evidence type="ECO:0000313" key="2">
    <source>
        <dbReference type="Proteomes" id="UP000276133"/>
    </source>
</evidence>
<keyword evidence="2" id="KW-1185">Reference proteome</keyword>